<keyword evidence="2" id="KW-0732">Signal</keyword>
<name>A0A426ZGK5_ENSVE</name>
<dbReference type="Proteomes" id="UP000287651">
    <property type="component" value="Unassembled WGS sequence"/>
</dbReference>
<feature type="signal peptide" evidence="2">
    <location>
        <begin position="1"/>
        <end position="16"/>
    </location>
</feature>
<evidence type="ECO:0000256" key="1">
    <source>
        <dbReference type="SAM" id="MobiDB-lite"/>
    </source>
</evidence>
<evidence type="ECO:0000313" key="3">
    <source>
        <dbReference type="EMBL" id="RRT63107.1"/>
    </source>
</evidence>
<feature type="region of interest" description="Disordered" evidence="1">
    <location>
        <begin position="41"/>
        <end position="66"/>
    </location>
</feature>
<evidence type="ECO:0000313" key="4">
    <source>
        <dbReference type="Proteomes" id="UP000287651"/>
    </source>
</evidence>
<evidence type="ECO:0000256" key="2">
    <source>
        <dbReference type="SAM" id="SignalP"/>
    </source>
</evidence>
<feature type="compositionally biased region" description="Basic and acidic residues" evidence="1">
    <location>
        <begin position="42"/>
        <end position="54"/>
    </location>
</feature>
<sequence length="66" mass="7331">MRAMTMGFFFLGSIIARSLTILECSTKNIVREEQVPNASYTKEVDSKSKDKGEGIVKATSESTRIE</sequence>
<organism evidence="3 4">
    <name type="scientific">Ensete ventricosum</name>
    <name type="common">Abyssinian banana</name>
    <name type="synonym">Musa ensete</name>
    <dbReference type="NCBI Taxonomy" id="4639"/>
    <lineage>
        <taxon>Eukaryota</taxon>
        <taxon>Viridiplantae</taxon>
        <taxon>Streptophyta</taxon>
        <taxon>Embryophyta</taxon>
        <taxon>Tracheophyta</taxon>
        <taxon>Spermatophyta</taxon>
        <taxon>Magnoliopsida</taxon>
        <taxon>Liliopsida</taxon>
        <taxon>Zingiberales</taxon>
        <taxon>Musaceae</taxon>
        <taxon>Ensete</taxon>
    </lineage>
</organism>
<gene>
    <name evidence="3" type="ORF">B296_00042186</name>
</gene>
<dbReference type="AlphaFoldDB" id="A0A426ZGK5"/>
<reference evidence="3 4" key="1">
    <citation type="journal article" date="2014" name="Agronomy (Basel)">
        <title>A Draft Genome Sequence for Ensete ventricosum, the Drought-Tolerant Tree Against Hunger.</title>
        <authorList>
            <person name="Harrison J."/>
            <person name="Moore K.A."/>
            <person name="Paszkiewicz K."/>
            <person name="Jones T."/>
            <person name="Grant M."/>
            <person name="Ambacheew D."/>
            <person name="Muzemil S."/>
            <person name="Studholme D.J."/>
        </authorList>
    </citation>
    <scope>NUCLEOTIDE SEQUENCE [LARGE SCALE GENOMIC DNA]</scope>
</reference>
<accession>A0A426ZGK5</accession>
<protein>
    <submittedName>
        <fullName evidence="3">Uncharacterized protein</fullName>
    </submittedName>
</protein>
<dbReference type="EMBL" id="AMZH03006719">
    <property type="protein sequence ID" value="RRT63107.1"/>
    <property type="molecule type" value="Genomic_DNA"/>
</dbReference>
<feature type="chain" id="PRO_5018976168" evidence="2">
    <location>
        <begin position="17"/>
        <end position="66"/>
    </location>
</feature>
<proteinExistence type="predicted"/>
<comment type="caution">
    <text evidence="3">The sequence shown here is derived from an EMBL/GenBank/DDBJ whole genome shotgun (WGS) entry which is preliminary data.</text>
</comment>